<dbReference type="EMBL" id="JACRVF010000005">
    <property type="protein sequence ID" value="MBC5994359.1"/>
    <property type="molecule type" value="Genomic_DNA"/>
</dbReference>
<dbReference type="AlphaFoldDB" id="A0A923SJX7"/>
<evidence type="ECO:0000313" key="1">
    <source>
        <dbReference type="EMBL" id="MBC5994359.1"/>
    </source>
</evidence>
<evidence type="ECO:0000313" key="2">
    <source>
        <dbReference type="Proteomes" id="UP000603640"/>
    </source>
</evidence>
<dbReference type="Proteomes" id="UP000603640">
    <property type="component" value="Unassembled WGS sequence"/>
</dbReference>
<accession>A0A923SJX7</accession>
<reference evidence="1" key="1">
    <citation type="submission" date="2020-08" db="EMBL/GenBank/DDBJ databases">
        <title>Pontibacter sp. SD6 16S ribosomal RNA gene Genome sequencing and assembly.</title>
        <authorList>
            <person name="Kang M."/>
        </authorList>
    </citation>
    <scope>NUCLEOTIDE SEQUENCE</scope>
    <source>
        <strain evidence="1">SD6</strain>
    </source>
</reference>
<keyword evidence="2" id="KW-1185">Reference proteome</keyword>
<proteinExistence type="predicted"/>
<protein>
    <submittedName>
        <fullName evidence="1">Uncharacterized protein</fullName>
    </submittedName>
</protein>
<comment type="caution">
    <text evidence="1">The sequence shown here is derived from an EMBL/GenBank/DDBJ whole genome shotgun (WGS) entry which is preliminary data.</text>
</comment>
<organism evidence="1 2">
    <name type="scientific">Pontibacter cellulosilyticus</name>
    <dbReference type="NCBI Taxonomy" id="1720253"/>
    <lineage>
        <taxon>Bacteria</taxon>
        <taxon>Pseudomonadati</taxon>
        <taxon>Bacteroidota</taxon>
        <taxon>Cytophagia</taxon>
        <taxon>Cytophagales</taxon>
        <taxon>Hymenobacteraceae</taxon>
        <taxon>Pontibacter</taxon>
    </lineage>
</organism>
<gene>
    <name evidence="1" type="ORF">H8S84_16035</name>
</gene>
<dbReference type="RefSeq" id="WP_187068391.1">
    <property type="nucleotide sequence ID" value="NZ_JACRVF010000005.1"/>
</dbReference>
<sequence>MNELISLSRMVTFCNSPSSSLPDKDLKGKEGFFVEKLLHKSYDTDEEAAFELYNSNPNDVRYKMLKHRIKKKFYNNLFLVNYQKLKVKPFIQGEQECYMLLHHANLFLKQADYKLAELNAKKVLNIATEFDFTNFKIAALEILLFCNSELGAYKSFTANKRQLDTLMLKKAYESEAVNLFLLIRIRLNKSVKSRREYLPQLEKDLDKLEMLWKSSRTFDAFSAYYKAHIWYNELIGDFAKIVELTVLSEKLLESGEVCAQRFDASYNKYVLVYAHLKAAKYDKGLVYAEKFLEEFSQNSHNWFAYLENYFLLAIHSKKYELAGTLLHKVFSNTFYAKLSAAAKERWQLYQAYLSIVDDSSKQNHITNPYLLSLPEYSKDKQGFNVAILILQFFYFLKRKDIEALLYRIESLKKYIHTHLKDTFSLRSKLFLKLLILAVTEDFEADSIRKKGRKHMEKLIDSPTPGDAYAEIEIVPYEHLWELILEVLQQRY</sequence>
<name>A0A923SJX7_9BACT</name>